<dbReference type="EMBL" id="JACBZP010000001">
    <property type="protein sequence ID" value="NYI66624.1"/>
    <property type="molecule type" value="Genomic_DNA"/>
</dbReference>
<proteinExistence type="predicted"/>
<evidence type="ECO:0000256" key="3">
    <source>
        <dbReference type="ARBA" id="ARBA00022729"/>
    </source>
</evidence>
<organism evidence="8 9">
    <name type="scientific">Spelaeicoccus albus</name>
    <dbReference type="NCBI Taxonomy" id="1280376"/>
    <lineage>
        <taxon>Bacteria</taxon>
        <taxon>Bacillati</taxon>
        <taxon>Actinomycetota</taxon>
        <taxon>Actinomycetes</taxon>
        <taxon>Micrococcales</taxon>
        <taxon>Brevibacteriaceae</taxon>
        <taxon>Spelaeicoccus</taxon>
    </lineage>
</organism>
<dbReference type="Gene3D" id="1.10.4030.10">
    <property type="entry name" value="Porin chaperone SurA, peptide-binding domain"/>
    <property type="match status" value="1"/>
</dbReference>
<keyword evidence="4" id="KW-0697">Rotamase</keyword>
<dbReference type="GO" id="GO:0003755">
    <property type="term" value="F:peptidyl-prolyl cis-trans isomerase activity"/>
    <property type="evidence" value="ECO:0007669"/>
    <property type="project" value="UniProtKB-KW"/>
</dbReference>
<evidence type="ECO:0000256" key="5">
    <source>
        <dbReference type="ARBA" id="ARBA00023235"/>
    </source>
</evidence>
<dbReference type="PANTHER" id="PTHR47245">
    <property type="entry name" value="PEPTIDYLPROLYL ISOMERASE"/>
    <property type="match status" value="1"/>
</dbReference>
<protein>
    <recommendedName>
        <fullName evidence="2">peptidylprolyl isomerase</fullName>
        <ecNumber evidence="2">5.2.1.8</ecNumber>
    </recommendedName>
</protein>
<evidence type="ECO:0000256" key="2">
    <source>
        <dbReference type="ARBA" id="ARBA00013194"/>
    </source>
</evidence>
<reference evidence="8 9" key="1">
    <citation type="submission" date="2020-07" db="EMBL/GenBank/DDBJ databases">
        <title>Sequencing the genomes of 1000 actinobacteria strains.</title>
        <authorList>
            <person name="Klenk H.-P."/>
        </authorList>
    </citation>
    <scope>NUCLEOTIDE SEQUENCE [LARGE SCALE GENOMIC DNA]</scope>
    <source>
        <strain evidence="8 9">DSM 26341</strain>
    </source>
</reference>
<dbReference type="InterPro" id="IPR027304">
    <property type="entry name" value="Trigger_fact/SurA_dom_sf"/>
</dbReference>
<name>A0A7Z0CZV1_9MICO</name>
<feature type="signal peptide" evidence="7">
    <location>
        <begin position="1"/>
        <end position="20"/>
    </location>
</feature>
<evidence type="ECO:0000313" key="8">
    <source>
        <dbReference type="EMBL" id="NYI66624.1"/>
    </source>
</evidence>
<feature type="region of interest" description="Disordered" evidence="6">
    <location>
        <begin position="216"/>
        <end position="244"/>
    </location>
</feature>
<evidence type="ECO:0000313" key="9">
    <source>
        <dbReference type="Proteomes" id="UP000539111"/>
    </source>
</evidence>
<gene>
    <name evidence="8" type="ORF">BJY26_000930</name>
</gene>
<dbReference type="PROSITE" id="PS51257">
    <property type="entry name" value="PROKAR_LIPOPROTEIN"/>
    <property type="match status" value="1"/>
</dbReference>
<dbReference type="PANTHER" id="PTHR47245:SF1">
    <property type="entry name" value="FOLDASE PROTEIN PRSA"/>
    <property type="match status" value="1"/>
</dbReference>
<dbReference type="RefSeq" id="WP_179426099.1">
    <property type="nucleotide sequence ID" value="NZ_JACBZP010000001.1"/>
</dbReference>
<feature type="compositionally biased region" description="Low complexity" evidence="6">
    <location>
        <begin position="37"/>
        <end position="53"/>
    </location>
</feature>
<comment type="caution">
    <text evidence="8">The sequence shown here is derived from an EMBL/GenBank/DDBJ whole genome shotgun (WGS) entry which is preliminary data.</text>
</comment>
<feature type="chain" id="PRO_5031224753" description="peptidylprolyl isomerase" evidence="7">
    <location>
        <begin position="21"/>
        <end position="270"/>
    </location>
</feature>
<feature type="region of interest" description="Disordered" evidence="6">
    <location>
        <begin position="25"/>
        <end position="63"/>
    </location>
</feature>
<feature type="compositionally biased region" description="Gly residues" evidence="6">
    <location>
        <begin position="27"/>
        <end position="36"/>
    </location>
</feature>
<keyword evidence="3 7" id="KW-0732">Signal</keyword>
<keyword evidence="5" id="KW-0413">Isomerase</keyword>
<dbReference type="EC" id="5.2.1.8" evidence="2"/>
<sequence>MIRKVITLLIAGFVALGAAACDTQGTSSGGSGGSGGSDKASASGQSDAASGQSGIQGKVKGSKTVATVNGEDIKGIDYNGMLQQLQTQAQQQSQQQGQQAAPMKGAALKQVKKQAIKALVSNQLILQDADKRGIEPSKDKVQKQIDATKKQYKTKKKLDAALKSSNMTMKQFRSRTTDQVQVQAYEKKVIGPIHVSDAQVKKYYQQYAAQAKAQQAQQAQQGQQAQSSQVPPLKKVKPQIKQQLQQQKQQQELSKIVKKLKAKANVKVFV</sequence>
<evidence type="ECO:0000256" key="6">
    <source>
        <dbReference type="SAM" id="MobiDB-lite"/>
    </source>
</evidence>
<evidence type="ECO:0000256" key="1">
    <source>
        <dbReference type="ARBA" id="ARBA00000971"/>
    </source>
</evidence>
<evidence type="ECO:0000256" key="7">
    <source>
        <dbReference type="SAM" id="SignalP"/>
    </source>
</evidence>
<dbReference type="SUPFAM" id="SSF109998">
    <property type="entry name" value="Triger factor/SurA peptide-binding domain-like"/>
    <property type="match status" value="1"/>
</dbReference>
<comment type="catalytic activity">
    <reaction evidence="1">
        <text>[protein]-peptidylproline (omega=180) = [protein]-peptidylproline (omega=0)</text>
        <dbReference type="Rhea" id="RHEA:16237"/>
        <dbReference type="Rhea" id="RHEA-COMP:10747"/>
        <dbReference type="Rhea" id="RHEA-COMP:10748"/>
        <dbReference type="ChEBI" id="CHEBI:83833"/>
        <dbReference type="ChEBI" id="CHEBI:83834"/>
        <dbReference type="EC" id="5.2.1.8"/>
    </reaction>
</comment>
<accession>A0A7Z0CZV1</accession>
<dbReference type="Proteomes" id="UP000539111">
    <property type="component" value="Unassembled WGS sequence"/>
</dbReference>
<dbReference type="Pfam" id="PF13624">
    <property type="entry name" value="SurA_N_3"/>
    <property type="match status" value="1"/>
</dbReference>
<evidence type="ECO:0000256" key="4">
    <source>
        <dbReference type="ARBA" id="ARBA00023110"/>
    </source>
</evidence>
<dbReference type="InterPro" id="IPR050245">
    <property type="entry name" value="PrsA_foldase"/>
</dbReference>
<keyword evidence="9" id="KW-1185">Reference proteome</keyword>
<dbReference type="AlphaFoldDB" id="A0A7Z0CZV1"/>